<evidence type="ECO:0000256" key="18">
    <source>
        <dbReference type="PIRSR" id="PIRSR000882-1"/>
    </source>
</evidence>
<evidence type="ECO:0000259" key="21">
    <source>
        <dbReference type="SMART" id="SM01347"/>
    </source>
</evidence>
<dbReference type="NCBIfam" id="TIGR00583">
    <property type="entry name" value="mre11"/>
    <property type="match status" value="1"/>
</dbReference>
<feature type="domain" description="Mre11 DNA-binding" evidence="21">
    <location>
        <begin position="290"/>
        <end position="472"/>
    </location>
</feature>
<dbReference type="GO" id="GO:0010791">
    <property type="term" value="P:DNA double-strand break processing involved in repair via synthesis-dependent strand annealing"/>
    <property type="evidence" value="ECO:0007669"/>
    <property type="project" value="EnsemblFungi"/>
</dbReference>
<keyword evidence="13 17" id="KW-0464">Manganese</keyword>
<dbReference type="InterPro" id="IPR004843">
    <property type="entry name" value="Calcineurin-like_PHP"/>
</dbReference>
<dbReference type="GO" id="GO:0060090">
    <property type="term" value="F:molecular adaptor activity"/>
    <property type="evidence" value="ECO:0007669"/>
    <property type="project" value="EnsemblFungi"/>
</dbReference>
<keyword evidence="8 17" id="KW-0255">Endonuclease</keyword>
<dbReference type="OrthoDB" id="30417at2759"/>
<dbReference type="GO" id="GO:0035753">
    <property type="term" value="P:maintenance of DNA trinucleotide repeats"/>
    <property type="evidence" value="ECO:0007669"/>
    <property type="project" value="EnsemblFungi"/>
</dbReference>
<dbReference type="Gene3D" id="3.60.21.10">
    <property type="match status" value="1"/>
</dbReference>
<dbReference type="GO" id="GO:0000727">
    <property type="term" value="P:double-strand break repair via break-induced replication"/>
    <property type="evidence" value="ECO:0007669"/>
    <property type="project" value="EnsemblFungi"/>
</dbReference>
<dbReference type="GO" id="GO:0000723">
    <property type="term" value="P:telomere maintenance"/>
    <property type="evidence" value="ECO:0007669"/>
    <property type="project" value="EnsemblFungi"/>
</dbReference>
<evidence type="ECO:0000256" key="16">
    <source>
        <dbReference type="ARBA" id="ARBA00064981"/>
    </source>
</evidence>
<dbReference type="AlphaFoldDB" id="R8BBU1"/>
<evidence type="ECO:0000256" key="5">
    <source>
        <dbReference type="ARBA" id="ARBA00022454"/>
    </source>
</evidence>
<dbReference type="GO" id="GO:0010780">
    <property type="term" value="P:meiotic DNA double-strand break formation involved in reciprocal meiotic recombination"/>
    <property type="evidence" value="ECO:0007669"/>
    <property type="project" value="EnsemblFungi"/>
</dbReference>
<keyword evidence="14 17" id="KW-0539">Nucleus</keyword>
<dbReference type="SUPFAM" id="SSF56300">
    <property type="entry name" value="Metallo-dependent phosphatases"/>
    <property type="match status" value="1"/>
</dbReference>
<evidence type="ECO:0000256" key="17">
    <source>
        <dbReference type="PIRNR" id="PIRNR000882"/>
    </source>
</evidence>
<keyword evidence="6 17" id="KW-0540">Nuclease</keyword>
<keyword evidence="7" id="KW-0479">Metal-binding</keyword>
<dbReference type="GO" id="GO:0031573">
    <property type="term" value="P:mitotic intra-S DNA damage checkpoint signaling"/>
    <property type="evidence" value="ECO:0007669"/>
    <property type="project" value="EnsemblFungi"/>
</dbReference>
<evidence type="ECO:0000256" key="11">
    <source>
        <dbReference type="ARBA" id="ARBA00022839"/>
    </source>
</evidence>
<evidence type="ECO:0000256" key="14">
    <source>
        <dbReference type="ARBA" id="ARBA00023242"/>
    </source>
</evidence>
<name>R8BBU1_PHAM7</name>
<dbReference type="GO" id="GO:0007095">
    <property type="term" value="P:mitotic G2 DNA damage checkpoint signaling"/>
    <property type="evidence" value="ECO:0007669"/>
    <property type="project" value="TreeGrafter"/>
</dbReference>
<evidence type="ECO:0000256" key="20">
    <source>
        <dbReference type="SAM" id="MobiDB-lite"/>
    </source>
</evidence>
<dbReference type="InterPro" id="IPR007281">
    <property type="entry name" value="Mre11_DNA-bd"/>
</dbReference>
<dbReference type="KEGG" id="tmn:UCRPA7_7737"/>
<dbReference type="GO" id="GO:0003691">
    <property type="term" value="F:double-stranded telomeric DNA binding"/>
    <property type="evidence" value="ECO:0007669"/>
    <property type="project" value="EnsemblFungi"/>
</dbReference>
<feature type="compositionally biased region" description="Polar residues" evidence="20">
    <location>
        <begin position="679"/>
        <end position="697"/>
    </location>
</feature>
<dbReference type="GO" id="GO:0004017">
    <property type="term" value="F:AMP kinase activity"/>
    <property type="evidence" value="ECO:0007669"/>
    <property type="project" value="EnsemblFungi"/>
</dbReference>
<dbReference type="GO" id="GO:0043047">
    <property type="term" value="F:single-stranded telomeric DNA binding"/>
    <property type="evidence" value="ECO:0007669"/>
    <property type="project" value="EnsemblFungi"/>
</dbReference>
<evidence type="ECO:0000256" key="7">
    <source>
        <dbReference type="ARBA" id="ARBA00022723"/>
    </source>
</evidence>
<dbReference type="GO" id="GO:0030145">
    <property type="term" value="F:manganese ion binding"/>
    <property type="evidence" value="ECO:0007669"/>
    <property type="project" value="UniProtKB-UniRule"/>
</dbReference>
<evidence type="ECO:0000256" key="3">
    <source>
        <dbReference type="ARBA" id="ARBA00004286"/>
    </source>
</evidence>
<keyword evidence="12 17" id="KW-0234">DNA repair</keyword>
<dbReference type="GO" id="GO:0062176">
    <property type="term" value="P:R-loop processing"/>
    <property type="evidence" value="ECO:0007669"/>
    <property type="project" value="EnsemblFungi"/>
</dbReference>
<dbReference type="eggNOG" id="KOG2310">
    <property type="taxonomic scope" value="Eukaryota"/>
</dbReference>
<dbReference type="PANTHER" id="PTHR10139:SF1">
    <property type="entry name" value="DOUBLE-STRAND BREAK REPAIR PROTEIN MRE11"/>
    <property type="match status" value="1"/>
</dbReference>
<dbReference type="HOGENOM" id="CLU_009535_1_1_1"/>
<evidence type="ECO:0000313" key="23">
    <source>
        <dbReference type="Proteomes" id="UP000014074"/>
    </source>
</evidence>
<evidence type="ECO:0000256" key="4">
    <source>
        <dbReference type="ARBA" id="ARBA00009028"/>
    </source>
</evidence>
<dbReference type="GeneID" id="19328521"/>
<evidence type="ECO:0000256" key="10">
    <source>
        <dbReference type="ARBA" id="ARBA00022801"/>
    </source>
</evidence>
<keyword evidence="9 17" id="KW-0227">DNA damage</keyword>
<feature type="region of interest" description="Disordered" evidence="20">
    <location>
        <begin position="558"/>
        <end position="725"/>
    </location>
</feature>
<evidence type="ECO:0000256" key="19">
    <source>
        <dbReference type="RuleBase" id="RU003447"/>
    </source>
</evidence>
<organism evidence="22 23">
    <name type="scientific">Phaeoacremonium minimum (strain UCR-PA7)</name>
    <name type="common">Esca disease fungus</name>
    <name type="synonym">Togninia minima</name>
    <dbReference type="NCBI Taxonomy" id="1286976"/>
    <lineage>
        <taxon>Eukaryota</taxon>
        <taxon>Fungi</taxon>
        <taxon>Dikarya</taxon>
        <taxon>Ascomycota</taxon>
        <taxon>Pezizomycotina</taxon>
        <taxon>Sordariomycetes</taxon>
        <taxon>Sordariomycetidae</taxon>
        <taxon>Togniniales</taxon>
        <taxon>Togniniaceae</taxon>
        <taxon>Phaeoacremonium</taxon>
    </lineage>
</organism>
<accession>R8BBU1</accession>
<feature type="compositionally biased region" description="Low complexity" evidence="20">
    <location>
        <begin position="666"/>
        <end position="678"/>
    </location>
</feature>
<evidence type="ECO:0000313" key="22">
    <source>
        <dbReference type="EMBL" id="EON96752.1"/>
    </source>
</evidence>
<dbReference type="InterPro" id="IPR029052">
    <property type="entry name" value="Metallo-depent_PP-like"/>
</dbReference>
<dbReference type="PANTHER" id="PTHR10139">
    <property type="entry name" value="DOUBLE-STRAND BREAK REPAIR PROTEIN MRE11"/>
    <property type="match status" value="1"/>
</dbReference>
<sequence>MPQPADEDTIRILIATDNHVGYEERDPIRKDDSWKTFDEILNLARKQDVDMVLLAGDLFHDNKPSRKAMYQVMRSLRKNCLGMKPCELEFLSDANEVFEGAFSHVNYEDPDMNISIPVFSIHGNHDDPSGDGHYCSLDLLQVAGLVNYYGRIPEADNIKVKPVLLQKGRTKLALFGLSNVRDERMFRTFRDNHVTWFRPNQQQSDFFNILSVHQNHHAHTSTSYLPENVLPDWMDLVVWGHEHECLIDPRENPETGFHVIQPGSSVATSLVPGEAVPKHVAIVSVTGKDFKVDKIPLKSVRPFVTREIILQKDKRFAKLHKEKDNRQKITRKLMEIVEEMIQQANADWLAIQDDDEEAEEHPLPLVRLKVEYTPPEGGNYEVENPQRFSNRFTGRVANVNDVIYFYRKKTSATRRDRKDRTDGDLPESALEALEALDSENVIKVDALVDEFLAAQSLKVLPQGEFAGAVNDFVEKDDKLAMETFVADSLADQLQHVLNMDNVDEKSLDAAMEKWKKGREARWAAGQVKRQRRILLPKPDDWDSDAEGAHWTDQDGAWQDVQESADQSSAVNGASRGRQPTVPDDDSDAFMDDFEDVPPPAAPAKRATAAKPVKAAAPKKTTATKKAPARGRGKKSALLEDSDEDMFLDDEDEDSVVVPPAKKQPPRAATARSTASAASKRQTTLNFSQSQRATQRGNQKAVEISDDEISEDDAFESMPVTRSRRR</sequence>
<dbReference type="FunFam" id="3.60.21.10:FF:000011">
    <property type="entry name" value="Double-strand break repair protein"/>
    <property type="match status" value="1"/>
</dbReference>
<dbReference type="GO" id="GO:0035861">
    <property type="term" value="C:site of double-strand break"/>
    <property type="evidence" value="ECO:0007669"/>
    <property type="project" value="EnsemblFungi"/>
</dbReference>
<keyword evidence="23" id="KW-1185">Reference proteome</keyword>
<dbReference type="CDD" id="cd00840">
    <property type="entry name" value="MPP_Mre11_N"/>
    <property type="match status" value="1"/>
</dbReference>
<dbReference type="GO" id="GO:0008296">
    <property type="term" value="F:3'-5'-DNA exonuclease activity"/>
    <property type="evidence" value="ECO:0007669"/>
    <property type="project" value="EnsemblFungi"/>
</dbReference>
<feature type="compositionally biased region" description="Low complexity" evidence="20">
    <location>
        <begin position="602"/>
        <end position="625"/>
    </location>
</feature>
<evidence type="ECO:0000256" key="8">
    <source>
        <dbReference type="ARBA" id="ARBA00022759"/>
    </source>
</evidence>
<comment type="function">
    <text evidence="17">Core component of the MRN complex, which plays a central role in double-strand break (DSB) repair, DNA recombination, maintenance of telomere integrity and meiosis. The MRN complex is involved in the repair of DNA double-strand breaks (DSBs) via homologous recombination (HR), an error-free mechanism which primarily occurs during S and G2 phases. The complex (1) mediates the end resection of damaged DNA, which generates proper single-stranded DNA, a key initial steps in HR, and is (2) required for the recruitment of other repair factors and efficient activation of ATM and ATR upon DNA damage. Within the MRN complex, MRE11 possesses both single-strand endonuclease activity and double-strand-specific 3'-5' exonuclease activity. MRE11 first endonucleolytically cleaves the 5' strand at DNA DSB ends to prevent non-homologous end joining (NHEJ) and licence HR. It then generates a single-stranded DNA gap via 3' to 5' exonucleolytic degradation, which is required for single-strand invasion and recombination.</text>
</comment>
<dbReference type="EMBL" id="KB933320">
    <property type="protein sequence ID" value="EON96752.1"/>
    <property type="molecule type" value="Genomic_DNA"/>
</dbReference>
<evidence type="ECO:0000256" key="9">
    <source>
        <dbReference type="ARBA" id="ARBA00022763"/>
    </source>
</evidence>
<evidence type="ECO:0000256" key="1">
    <source>
        <dbReference type="ARBA" id="ARBA00001936"/>
    </source>
</evidence>
<dbReference type="InterPro" id="IPR038487">
    <property type="entry name" value="Mre11_capping_dom"/>
</dbReference>
<evidence type="ECO:0000256" key="15">
    <source>
        <dbReference type="ARBA" id="ARBA00023254"/>
    </source>
</evidence>
<dbReference type="Pfam" id="PF00149">
    <property type="entry name" value="Metallophos"/>
    <property type="match status" value="1"/>
</dbReference>
<feature type="compositionally biased region" description="Acidic residues" evidence="20">
    <location>
        <begin position="582"/>
        <end position="595"/>
    </location>
</feature>
<dbReference type="Proteomes" id="UP000014074">
    <property type="component" value="Unassembled WGS sequence"/>
</dbReference>
<feature type="active site" description="Proton donor" evidence="18">
    <location>
        <position position="125"/>
    </location>
</feature>
<feature type="compositionally biased region" description="Acidic residues" evidence="20">
    <location>
        <begin position="639"/>
        <end position="654"/>
    </location>
</feature>
<dbReference type="GO" id="GO:1990918">
    <property type="term" value="P:double-strand break repair involved in meiotic recombination"/>
    <property type="evidence" value="ECO:0007669"/>
    <property type="project" value="EnsemblFungi"/>
</dbReference>
<keyword evidence="11 17" id="KW-0269">Exonuclease</keyword>
<dbReference type="SMART" id="SM01347">
    <property type="entry name" value="Mre11_DNA_bind"/>
    <property type="match status" value="1"/>
</dbReference>
<evidence type="ECO:0000256" key="2">
    <source>
        <dbReference type="ARBA" id="ARBA00004123"/>
    </source>
</evidence>
<dbReference type="InterPro" id="IPR003701">
    <property type="entry name" value="Mre11"/>
</dbReference>
<dbReference type="GO" id="GO:0000014">
    <property type="term" value="F:single-stranded DNA endodeoxyribonuclease activity"/>
    <property type="evidence" value="ECO:0007669"/>
    <property type="project" value="TreeGrafter"/>
</dbReference>
<gene>
    <name evidence="22" type="ORF">UCRPA7_7737</name>
</gene>
<dbReference type="GO" id="GO:0051880">
    <property type="term" value="F:G-quadruplex DNA binding"/>
    <property type="evidence" value="ECO:0007669"/>
    <property type="project" value="EnsemblFungi"/>
</dbReference>
<dbReference type="Pfam" id="PF04152">
    <property type="entry name" value="Mre11_DNA_bind"/>
    <property type="match status" value="1"/>
</dbReference>
<protein>
    <recommendedName>
        <fullName evidence="17">Double-strand break repair protein</fullName>
    </recommendedName>
</protein>
<comment type="similarity">
    <text evidence="4 17 19">Belongs to the MRE11/RAD32 family.</text>
</comment>
<dbReference type="GO" id="GO:0030870">
    <property type="term" value="C:Mre11 complex"/>
    <property type="evidence" value="ECO:0007669"/>
    <property type="project" value="UniProtKB-UniRule"/>
</dbReference>
<feature type="compositionally biased region" description="Acidic residues" evidence="20">
    <location>
        <begin position="703"/>
        <end position="714"/>
    </location>
</feature>
<dbReference type="GO" id="GO:0097552">
    <property type="term" value="P:mitochondrial double-strand break repair via homologous recombination"/>
    <property type="evidence" value="ECO:0007669"/>
    <property type="project" value="EnsemblFungi"/>
</dbReference>
<dbReference type="GO" id="GO:0030437">
    <property type="term" value="P:ascospore formation"/>
    <property type="evidence" value="ECO:0007669"/>
    <property type="project" value="EnsemblFungi"/>
</dbReference>
<dbReference type="GO" id="GO:0006303">
    <property type="term" value="P:double-strand break repair via nonhomologous end joining"/>
    <property type="evidence" value="ECO:0007669"/>
    <property type="project" value="EnsemblFungi"/>
</dbReference>
<comment type="cofactor">
    <cofactor evidence="1 17">
        <name>Mn(2+)</name>
        <dbReference type="ChEBI" id="CHEBI:29035"/>
    </cofactor>
</comment>
<dbReference type="GO" id="GO:0140445">
    <property type="term" value="C:chromosome, telomeric repeat region"/>
    <property type="evidence" value="ECO:0007669"/>
    <property type="project" value="EnsemblFungi"/>
</dbReference>
<keyword evidence="5" id="KW-0158">Chromosome</keyword>
<comment type="subcellular location">
    <subcellularLocation>
        <location evidence="3">Chromosome</location>
    </subcellularLocation>
    <subcellularLocation>
        <location evidence="2 17">Nucleus</location>
    </subcellularLocation>
</comment>
<dbReference type="Gene3D" id="3.30.110.110">
    <property type="entry name" value="Mre11, capping domain"/>
    <property type="match status" value="1"/>
</dbReference>
<dbReference type="InterPro" id="IPR041796">
    <property type="entry name" value="Mre11_N"/>
</dbReference>
<comment type="subunit">
    <text evidence="16">Component of the MRN complex composed of two heterodimers RAD50 and MRE11 associated with a single NBS1.</text>
</comment>
<dbReference type="PIRSF" id="PIRSF000882">
    <property type="entry name" value="DSB_repair_MRE11"/>
    <property type="match status" value="1"/>
</dbReference>
<dbReference type="GO" id="GO:0006357">
    <property type="term" value="P:regulation of transcription by RNA polymerase II"/>
    <property type="evidence" value="ECO:0007669"/>
    <property type="project" value="EnsemblFungi"/>
</dbReference>
<keyword evidence="15 17" id="KW-0469">Meiosis</keyword>
<feature type="compositionally biased region" description="Polar residues" evidence="20">
    <location>
        <begin position="560"/>
        <end position="571"/>
    </location>
</feature>
<dbReference type="GO" id="GO:0006284">
    <property type="term" value="P:base-excision repair"/>
    <property type="evidence" value="ECO:0007669"/>
    <property type="project" value="EnsemblFungi"/>
</dbReference>
<keyword evidence="10 17" id="KW-0378">Hydrolase</keyword>
<evidence type="ECO:0000256" key="6">
    <source>
        <dbReference type="ARBA" id="ARBA00022722"/>
    </source>
</evidence>
<evidence type="ECO:0000256" key="13">
    <source>
        <dbReference type="ARBA" id="ARBA00023211"/>
    </source>
</evidence>
<proteinExistence type="inferred from homology"/>
<dbReference type="RefSeq" id="XP_007918451.1">
    <property type="nucleotide sequence ID" value="XM_007920260.1"/>
</dbReference>
<reference evidence="23" key="1">
    <citation type="journal article" date="2013" name="Genome Announc.">
        <title>Draft genome sequence of the ascomycete Phaeoacremonium aleophilum strain UCR-PA7, a causal agent of the esca disease complex in grapevines.</title>
        <authorList>
            <person name="Blanco-Ulate B."/>
            <person name="Rolshausen P."/>
            <person name="Cantu D."/>
        </authorList>
    </citation>
    <scope>NUCLEOTIDE SEQUENCE [LARGE SCALE GENOMIC DNA]</scope>
    <source>
        <strain evidence="23">UCR-PA7</strain>
    </source>
</reference>
<evidence type="ECO:0000256" key="12">
    <source>
        <dbReference type="ARBA" id="ARBA00023204"/>
    </source>
</evidence>